<evidence type="ECO:0000313" key="4">
    <source>
        <dbReference type="Proteomes" id="UP001494902"/>
    </source>
</evidence>
<protein>
    <submittedName>
        <fullName evidence="3">SAV_6107 family HEPN domain-containing protein</fullName>
    </submittedName>
</protein>
<feature type="domain" description="SAV-6107-like HEPN" evidence="2">
    <location>
        <begin position="144"/>
        <end position="241"/>
    </location>
</feature>
<dbReference type="Proteomes" id="UP001494902">
    <property type="component" value="Unassembled WGS sequence"/>
</dbReference>
<keyword evidence="4" id="KW-1185">Reference proteome</keyword>
<evidence type="ECO:0000256" key="1">
    <source>
        <dbReference type="SAM" id="MobiDB-lite"/>
    </source>
</evidence>
<evidence type="ECO:0000313" key="3">
    <source>
        <dbReference type="EMBL" id="MEQ3552247.1"/>
    </source>
</evidence>
<reference evidence="3 4" key="1">
    <citation type="submission" date="2024-03" db="EMBL/GenBank/DDBJ databases">
        <title>Draft genome sequence of Pseudonocardia nematodicida JCM 31783.</title>
        <authorList>
            <person name="Butdee W."/>
            <person name="Duangmal K."/>
        </authorList>
    </citation>
    <scope>NUCLEOTIDE SEQUENCE [LARGE SCALE GENOMIC DNA]</scope>
    <source>
        <strain evidence="3 4">JCM 31783</strain>
    </source>
</reference>
<evidence type="ECO:0000259" key="2">
    <source>
        <dbReference type="Pfam" id="PF18726"/>
    </source>
</evidence>
<comment type="caution">
    <text evidence="3">The sequence shown here is derived from an EMBL/GenBank/DDBJ whole genome shotgun (WGS) entry which is preliminary data.</text>
</comment>
<sequence length="246" mass="25500">MSTTITTMELDLDLGLPAARVAAGGSTAAGRATGRGAVHRVAHPVLPLHVGGAAGGGAGRTRDAAGPATERAADEAPAPAVAGPAARVPDPRRGCSGGSTAAGSGTGRPARPTGRAAPGRRPVPPPSRDALALLRQAADQLAEAHRQTEPVRRYPAAYLAALRAGAAVLAMRARPRPRRGAPRDVWRLLTEVAPELEEWAAFFASCSRTRAAAEAGIERLVDRRGADDLLRQAEQFVTRVQQLLPR</sequence>
<dbReference type="Pfam" id="PF18726">
    <property type="entry name" value="HEPN_SAV_6107"/>
    <property type="match status" value="1"/>
</dbReference>
<feature type="region of interest" description="Disordered" evidence="1">
    <location>
        <begin position="49"/>
        <end position="127"/>
    </location>
</feature>
<dbReference type="EMBL" id="JBEDNQ010000007">
    <property type="protein sequence ID" value="MEQ3552247.1"/>
    <property type="molecule type" value="Genomic_DNA"/>
</dbReference>
<feature type="compositionally biased region" description="Low complexity" evidence="1">
    <location>
        <begin position="98"/>
        <end position="120"/>
    </location>
</feature>
<proteinExistence type="predicted"/>
<accession>A0ABV1KF58</accession>
<gene>
    <name evidence="3" type="ORF">WIS52_17380</name>
</gene>
<name>A0ABV1KF58_9PSEU</name>
<organism evidence="3 4">
    <name type="scientific">Pseudonocardia nematodicida</name>
    <dbReference type="NCBI Taxonomy" id="1206997"/>
    <lineage>
        <taxon>Bacteria</taxon>
        <taxon>Bacillati</taxon>
        <taxon>Actinomycetota</taxon>
        <taxon>Actinomycetes</taxon>
        <taxon>Pseudonocardiales</taxon>
        <taxon>Pseudonocardiaceae</taxon>
        <taxon>Pseudonocardia</taxon>
    </lineage>
</organism>
<feature type="compositionally biased region" description="Low complexity" evidence="1">
    <location>
        <begin position="64"/>
        <end position="88"/>
    </location>
</feature>
<dbReference type="InterPro" id="IPR040891">
    <property type="entry name" value="HEPN_SAV_6107"/>
</dbReference>
<dbReference type="RefSeq" id="WP_349299321.1">
    <property type="nucleotide sequence ID" value="NZ_JBEDNQ010000007.1"/>
</dbReference>